<dbReference type="AlphaFoldDB" id="A0A8S1N2Q1"/>
<sequence>MTTQTQHFGQRQGTEIDNHLLVLYLSIFIIKYLLIICLIIFQYFKIQFQLKSQYSKKKSQNQLNEILQKVSNREIQYVIVINQKEDLKSSVQLKEIVKLQTLEQKIKHVIKLVNVKMNLIVILADMLIILIIKLLSKMSQNQKISYNHVFDSFHDLQ</sequence>
<evidence type="ECO:0000256" key="1">
    <source>
        <dbReference type="SAM" id="Phobius"/>
    </source>
</evidence>
<name>A0A8S1N2Q1_9CILI</name>
<organism evidence="2 3">
    <name type="scientific">Paramecium sonneborni</name>
    <dbReference type="NCBI Taxonomy" id="65129"/>
    <lineage>
        <taxon>Eukaryota</taxon>
        <taxon>Sar</taxon>
        <taxon>Alveolata</taxon>
        <taxon>Ciliophora</taxon>
        <taxon>Intramacronucleata</taxon>
        <taxon>Oligohymenophorea</taxon>
        <taxon>Peniculida</taxon>
        <taxon>Parameciidae</taxon>
        <taxon>Paramecium</taxon>
    </lineage>
</organism>
<keyword evidence="1" id="KW-1133">Transmembrane helix</keyword>
<keyword evidence="1" id="KW-0812">Transmembrane</keyword>
<keyword evidence="1" id="KW-0472">Membrane</keyword>
<feature type="transmembrane region" description="Helical" evidence="1">
    <location>
        <begin position="21"/>
        <end position="44"/>
    </location>
</feature>
<evidence type="ECO:0008006" key="4">
    <source>
        <dbReference type="Google" id="ProtNLM"/>
    </source>
</evidence>
<keyword evidence="3" id="KW-1185">Reference proteome</keyword>
<feature type="transmembrane region" description="Helical" evidence="1">
    <location>
        <begin position="117"/>
        <end position="135"/>
    </location>
</feature>
<reference evidence="2" key="1">
    <citation type="submission" date="2021-01" db="EMBL/GenBank/DDBJ databases">
        <authorList>
            <consortium name="Genoscope - CEA"/>
            <person name="William W."/>
        </authorList>
    </citation>
    <scope>NUCLEOTIDE SEQUENCE</scope>
</reference>
<dbReference type="Proteomes" id="UP000692954">
    <property type="component" value="Unassembled WGS sequence"/>
</dbReference>
<gene>
    <name evidence="2" type="ORF">PSON_ATCC_30995.1.T0460242</name>
</gene>
<protein>
    <recommendedName>
        <fullName evidence="4">Transmembrane protein</fullName>
    </recommendedName>
</protein>
<proteinExistence type="predicted"/>
<accession>A0A8S1N2Q1</accession>
<evidence type="ECO:0000313" key="3">
    <source>
        <dbReference type="Proteomes" id="UP000692954"/>
    </source>
</evidence>
<evidence type="ECO:0000313" key="2">
    <source>
        <dbReference type="EMBL" id="CAD8084381.1"/>
    </source>
</evidence>
<dbReference type="EMBL" id="CAJJDN010000046">
    <property type="protein sequence ID" value="CAD8084381.1"/>
    <property type="molecule type" value="Genomic_DNA"/>
</dbReference>
<comment type="caution">
    <text evidence="2">The sequence shown here is derived from an EMBL/GenBank/DDBJ whole genome shotgun (WGS) entry which is preliminary data.</text>
</comment>